<organism evidence="1">
    <name type="scientific">Anguilla anguilla</name>
    <name type="common">European freshwater eel</name>
    <name type="synonym">Muraena anguilla</name>
    <dbReference type="NCBI Taxonomy" id="7936"/>
    <lineage>
        <taxon>Eukaryota</taxon>
        <taxon>Metazoa</taxon>
        <taxon>Chordata</taxon>
        <taxon>Craniata</taxon>
        <taxon>Vertebrata</taxon>
        <taxon>Euteleostomi</taxon>
        <taxon>Actinopterygii</taxon>
        <taxon>Neopterygii</taxon>
        <taxon>Teleostei</taxon>
        <taxon>Anguilliformes</taxon>
        <taxon>Anguillidae</taxon>
        <taxon>Anguilla</taxon>
    </lineage>
</organism>
<protein>
    <submittedName>
        <fullName evidence="1">Uncharacterized protein</fullName>
    </submittedName>
</protein>
<sequence>MLSFNSSIKKDGEILMSQSGGPGSPHIDWFRSHHTRSRLLSCTVCTSLHVFEGMFNYPSISYDYVHDVVLFQTFMIQRGSD</sequence>
<accession>A0A0E9RMF6</accession>
<reference evidence="1" key="1">
    <citation type="submission" date="2014-11" db="EMBL/GenBank/DDBJ databases">
        <authorList>
            <person name="Amaro Gonzalez C."/>
        </authorList>
    </citation>
    <scope>NUCLEOTIDE SEQUENCE</scope>
</reference>
<evidence type="ECO:0000313" key="1">
    <source>
        <dbReference type="EMBL" id="JAH30244.1"/>
    </source>
</evidence>
<dbReference type="EMBL" id="GBXM01078333">
    <property type="protein sequence ID" value="JAH30244.1"/>
    <property type="molecule type" value="Transcribed_RNA"/>
</dbReference>
<dbReference type="AlphaFoldDB" id="A0A0E9RMF6"/>
<reference evidence="1" key="2">
    <citation type="journal article" date="2015" name="Fish Shellfish Immunol.">
        <title>Early steps in the European eel (Anguilla anguilla)-Vibrio vulnificus interaction in the gills: Role of the RtxA13 toxin.</title>
        <authorList>
            <person name="Callol A."/>
            <person name="Pajuelo D."/>
            <person name="Ebbesson L."/>
            <person name="Teles M."/>
            <person name="MacKenzie S."/>
            <person name="Amaro C."/>
        </authorList>
    </citation>
    <scope>NUCLEOTIDE SEQUENCE</scope>
</reference>
<proteinExistence type="predicted"/>
<name>A0A0E9RMF6_ANGAN</name>